<evidence type="ECO:0000256" key="5">
    <source>
        <dbReference type="SAM" id="Phobius"/>
    </source>
</evidence>
<evidence type="ECO:0000256" key="3">
    <source>
        <dbReference type="ARBA" id="ARBA00023242"/>
    </source>
</evidence>
<proteinExistence type="predicted"/>
<dbReference type="STRING" id="42155.A0A0R3QP67"/>
<evidence type="ECO:0000313" key="7">
    <source>
        <dbReference type="Proteomes" id="UP000280834"/>
    </source>
</evidence>
<dbReference type="EMBL" id="UZAG01015990">
    <property type="protein sequence ID" value="VDO24940.1"/>
    <property type="molecule type" value="Genomic_DNA"/>
</dbReference>
<dbReference type="PANTHER" id="PTHR16088:SF3">
    <property type="entry name" value="GON-4-LIKE PROTEIN"/>
    <property type="match status" value="1"/>
</dbReference>
<dbReference type="InterPro" id="IPR052435">
    <property type="entry name" value="YY1-Transcr_Regul"/>
</dbReference>
<dbReference type="WBParaSite" id="BTMF_0000950201-mRNA-1">
    <property type="protein sequence ID" value="BTMF_0000950201-mRNA-1"/>
    <property type="gene ID" value="BTMF_0000950201"/>
</dbReference>
<feature type="compositionally biased region" description="Basic residues" evidence="4">
    <location>
        <begin position="1137"/>
        <end position="1146"/>
    </location>
</feature>
<evidence type="ECO:0000256" key="1">
    <source>
        <dbReference type="ARBA" id="ARBA00023015"/>
    </source>
</evidence>
<keyword evidence="2" id="KW-0804">Transcription</keyword>
<dbReference type="GO" id="GO:0003712">
    <property type="term" value="F:transcription coregulator activity"/>
    <property type="evidence" value="ECO:0007669"/>
    <property type="project" value="TreeGrafter"/>
</dbReference>
<reference evidence="8" key="1">
    <citation type="submission" date="2017-02" db="UniProtKB">
        <authorList>
            <consortium name="WormBaseParasite"/>
        </authorList>
    </citation>
    <scope>IDENTIFICATION</scope>
</reference>
<reference evidence="6 7" key="2">
    <citation type="submission" date="2018-11" db="EMBL/GenBank/DDBJ databases">
        <authorList>
            <consortium name="Pathogen Informatics"/>
        </authorList>
    </citation>
    <scope>NUCLEOTIDE SEQUENCE [LARGE SCALE GENOMIC DNA]</scope>
</reference>
<dbReference type="PANTHER" id="PTHR16088">
    <property type="entry name" value="YY1 ASSOCIATED PROTEIN-RELATED"/>
    <property type="match status" value="1"/>
</dbReference>
<evidence type="ECO:0000256" key="4">
    <source>
        <dbReference type="SAM" id="MobiDB-lite"/>
    </source>
</evidence>
<organism evidence="8">
    <name type="scientific">Brugia timori</name>
    <dbReference type="NCBI Taxonomy" id="42155"/>
    <lineage>
        <taxon>Eukaryota</taxon>
        <taxon>Metazoa</taxon>
        <taxon>Ecdysozoa</taxon>
        <taxon>Nematoda</taxon>
        <taxon>Chromadorea</taxon>
        <taxon>Rhabditida</taxon>
        <taxon>Spirurina</taxon>
        <taxon>Spiruromorpha</taxon>
        <taxon>Filarioidea</taxon>
        <taxon>Onchocercidae</taxon>
        <taxon>Brugia</taxon>
    </lineage>
</organism>
<feature type="compositionally biased region" description="Polar residues" evidence="4">
    <location>
        <begin position="779"/>
        <end position="791"/>
    </location>
</feature>
<dbReference type="GO" id="GO:0006355">
    <property type="term" value="P:regulation of DNA-templated transcription"/>
    <property type="evidence" value="ECO:0007669"/>
    <property type="project" value="TreeGrafter"/>
</dbReference>
<evidence type="ECO:0000313" key="6">
    <source>
        <dbReference type="EMBL" id="VDO24940.1"/>
    </source>
</evidence>
<accession>A0A0R3QP67</accession>
<feature type="compositionally biased region" description="Polar residues" evidence="4">
    <location>
        <begin position="1082"/>
        <end position="1095"/>
    </location>
</feature>
<name>A0A0R3QP67_9BILA</name>
<feature type="compositionally biased region" description="Polar residues" evidence="4">
    <location>
        <begin position="1102"/>
        <end position="1116"/>
    </location>
</feature>
<keyword evidence="5" id="KW-0812">Transmembrane</keyword>
<feature type="compositionally biased region" description="Low complexity" evidence="4">
    <location>
        <begin position="767"/>
        <end position="778"/>
    </location>
</feature>
<feature type="transmembrane region" description="Helical" evidence="5">
    <location>
        <begin position="1652"/>
        <end position="1672"/>
    </location>
</feature>
<sequence>MDKEGRIDGNVFNKHNNEKGEIKEIQEREEIVKMWKHMDEKLEMKAKSLNLTAINVKSILHHMIKNPQVISVIMGLDKSSAIADLKLTRSRTKHLSGQETNISVKEGDVVTVPRVSRTFLDVNYDSNEDDDDDYLPEQDEEASEIEVENEADTGEISFGVLNNALQVEVSNDDDDVAPALHTRSKHESNIYPEDIPNFGDDVLLYSAVDDPEYVEFISNLNDPSKYDLDEAEDPEYNFLSDADAEDITEEYEIRKDRATEIPLREVENLLQDLLEARLLPSPEHLEQTIDCVKDENKSCQLDRQDDYKPNMKKTKTMLMESLPGNTEPTTVLVDATLDDFQKISTLSSSLLCASVENPPFFSFYELQQLIAQLEKHVQLLTQFAVGCYFSKAMIETYNAFQVMINELNDYCLKRPEHSLFNIVNLEDCIATCHDAIECEAISDFITHRRKSRKLQLPLPRTMFILSRSRALLFPELLPQVRMEIFPTFYPYFIREEECLLALGLYQFTHLKQFSGKRRCYALINEHLLANKTQSQIRLHLKNFRCSNQPVHTLFVKAETGMVNMIFPLENRSTAISGPPYLWPQHLQPKWLKALVERQNYDLECENLALDGLTFMKITNENDSPSLVKHFVLDRPYSDRSSLSNSLQCHTVDTDNWTFNRDVLAMSVTSDTNNSSTGHAYDNAKMNGPMSTCVNNDHTEVDGIPSSPVRNLLLFASTPVCEVTSPLRSNLNQSIVSRKLSSTSNHSAVISIGHSRSPSNSCSLRVASPSSEKTSPSISRNSRTISSGNGESFKSADVARNLNTIKPVRLAPFKKMPSTKRLDKNEYEESFDSDLYEFDTIDETDESKESSISDEEVAIDSSFSPNFKNSICLQQSPKRIKHSGSDDDASSYFSTVDSDSSCSMEADIQYENEMTPCSSAVVIEKSKEVYDVAEDEGHGDCQEIRCISRKSFHSVCSDAETSLDKPESSSMIYRSSKWVPNTPNGDTEYFDPVRWTPTNPLYCNSLMVFGMENKAVQCDLTAYSPNNGILEYSENVTKNDVITRPISCDSTANPIQVFESVHCSNPSFAQDNEEDGGSKKGQNEQTVSNDRGQSNESVRDDQQLPTDATDASKSSLRGDQEGDGSGGEGNEPIDEEKRRKRVRTRKDRARDGLHGMLDAEHRALQIKCMAHVIFNDFQQRMFMYQDKVRALCELIAEGSMSPEMFERMHDIFEKEHEPMYFLLSFLFPQNLLPTSVLENPIRKAYSNALEMIYNIEPSAIKDEFEFVNFFFTAPSLFLQAFTSFGNTRLSARTIFRNVRDLGFNCTSEALTTRLSELIGNKGPLWEIISQNIPTRICQSNYSEADFEYVDLCSWKKVDAPFENVDLTTAIGAQTEKHRSGVFVGFLRNLFTERKGKLYEVVAEWKQTKITPSIPPRRRPSVRKVKKRKYKMPNKVEIMKLPKATIPKEIADISQPTAGNLTNDVLSIISPRKNTATLHFVRKRPIQPEKIAETKKKRKKCEEIVIKQGSILTENDDISRNFNGTSGSGADIALENVAESKVVKADLNMDPSCKINPGEEFVQCSIPCSVMMDPIRKWTIEEDRKILYIHKENGSDFDLTMASVQLELPEIPIDELKQRLAFLLSILERMENTANNGYVCVFYGDYCKAFRIKIYSKLFFFFFHIKLFFFFFFLDISKKYSL</sequence>
<gene>
    <name evidence="6" type="ORF">BTMF_LOCUS7553</name>
</gene>
<keyword evidence="1" id="KW-0805">Transcription regulation</keyword>
<dbReference type="Proteomes" id="UP000280834">
    <property type="component" value="Unassembled WGS sequence"/>
</dbReference>
<keyword evidence="3" id="KW-0539">Nucleus</keyword>
<feature type="compositionally biased region" description="Polar residues" evidence="4">
    <location>
        <begin position="750"/>
        <end position="762"/>
    </location>
</feature>
<keyword evidence="5" id="KW-1133">Transmembrane helix</keyword>
<feature type="region of interest" description="Disordered" evidence="4">
    <location>
        <begin position="1064"/>
        <end position="1147"/>
    </location>
</feature>
<keyword evidence="7" id="KW-1185">Reference proteome</keyword>
<dbReference type="GO" id="GO:0005634">
    <property type="term" value="C:nucleus"/>
    <property type="evidence" value="ECO:0007669"/>
    <property type="project" value="TreeGrafter"/>
</dbReference>
<evidence type="ECO:0000313" key="8">
    <source>
        <dbReference type="WBParaSite" id="BTMF_0000950201-mRNA-1"/>
    </source>
</evidence>
<protein>
    <submittedName>
        <fullName evidence="8">GON-4-like protein</fullName>
    </submittedName>
</protein>
<keyword evidence="5" id="KW-0472">Membrane</keyword>
<evidence type="ECO:0000256" key="2">
    <source>
        <dbReference type="ARBA" id="ARBA00023163"/>
    </source>
</evidence>
<feature type="region of interest" description="Disordered" evidence="4">
    <location>
        <begin position="750"/>
        <end position="792"/>
    </location>
</feature>